<protein>
    <submittedName>
        <fullName evidence="1">Uncharacterized protein</fullName>
    </submittedName>
</protein>
<gene>
    <name evidence="1" type="ORF">VNO77_41501</name>
</gene>
<proteinExistence type="predicted"/>
<evidence type="ECO:0000313" key="1">
    <source>
        <dbReference type="EMBL" id="KAK7307974.1"/>
    </source>
</evidence>
<dbReference type="EMBL" id="JAYMYQ010000010">
    <property type="protein sequence ID" value="KAK7307974.1"/>
    <property type="molecule type" value="Genomic_DNA"/>
</dbReference>
<dbReference type="Proteomes" id="UP001367508">
    <property type="component" value="Unassembled WGS sequence"/>
</dbReference>
<organism evidence="1 2">
    <name type="scientific">Canavalia gladiata</name>
    <name type="common">Sword bean</name>
    <name type="synonym">Dolichos gladiatus</name>
    <dbReference type="NCBI Taxonomy" id="3824"/>
    <lineage>
        <taxon>Eukaryota</taxon>
        <taxon>Viridiplantae</taxon>
        <taxon>Streptophyta</taxon>
        <taxon>Embryophyta</taxon>
        <taxon>Tracheophyta</taxon>
        <taxon>Spermatophyta</taxon>
        <taxon>Magnoliopsida</taxon>
        <taxon>eudicotyledons</taxon>
        <taxon>Gunneridae</taxon>
        <taxon>Pentapetalae</taxon>
        <taxon>rosids</taxon>
        <taxon>fabids</taxon>
        <taxon>Fabales</taxon>
        <taxon>Fabaceae</taxon>
        <taxon>Papilionoideae</taxon>
        <taxon>50 kb inversion clade</taxon>
        <taxon>NPAAA clade</taxon>
        <taxon>indigoferoid/millettioid clade</taxon>
        <taxon>Phaseoleae</taxon>
        <taxon>Canavalia</taxon>
    </lineage>
</organism>
<reference evidence="1 2" key="1">
    <citation type="submission" date="2024-01" db="EMBL/GenBank/DDBJ databases">
        <title>The genomes of 5 underutilized Papilionoideae crops provide insights into root nodulation and disease resistanc.</title>
        <authorList>
            <person name="Jiang F."/>
        </authorList>
    </citation>
    <scope>NUCLEOTIDE SEQUENCE [LARGE SCALE GENOMIC DNA]</scope>
    <source>
        <strain evidence="1">LVBAO_FW01</strain>
        <tissue evidence="1">Leaves</tissue>
    </source>
</reference>
<sequence>MLQNQSRYPYKIDIKSIRDICITRRDIQVGHISSKAADSLYVEEIDVGEEPTRAAVSGLGLCANFEMLSKSAQLSIPCFVLPGQVGHFSAHIEELKVFRLKS</sequence>
<evidence type="ECO:0000313" key="2">
    <source>
        <dbReference type="Proteomes" id="UP001367508"/>
    </source>
</evidence>
<name>A0AAN9K2J8_CANGL</name>
<comment type="caution">
    <text evidence="1">The sequence shown here is derived from an EMBL/GenBank/DDBJ whole genome shotgun (WGS) entry which is preliminary data.</text>
</comment>
<accession>A0AAN9K2J8</accession>
<dbReference type="AlphaFoldDB" id="A0AAN9K2J8"/>
<keyword evidence="2" id="KW-1185">Reference proteome</keyword>